<dbReference type="Gene3D" id="3.90.79.10">
    <property type="entry name" value="Nucleoside Triphosphate Pyrophosphohydrolase"/>
    <property type="match status" value="1"/>
</dbReference>
<dbReference type="GO" id="GO:0016787">
    <property type="term" value="F:hydrolase activity"/>
    <property type="evidence" value="ECO:0007669"/>
    <property type="project" value="UniProtKB-KW"/>
</dbReference>
<comment type="cofactor">
    <cofactor evidence="1">
        <name>Mg(2+)</name>
        <dbReference type="ChEBI" id="CHEBI:18420"/>
    </cofactor>
</comment>
<dbReference type="InterPro" id="IPR015797">
    <property type="entry name" value="NUDIX_hydrolase-like_dom_sf"/>
</dbReference>
<keyword evidence="2 4" id="KW-0378">Hydrolase</keyword>
<dbReference type="InterPro" id="IPR020084">
    <property type="entry name" value="NUDIX_hydrolase_CS"/>
</dbReference>
<protein>
    <submittedName>
        <fullName evidence="4">NUDIX hydrolase</fullName>
    </submittedName>
</protein>
<feature type="domain" description="Nudix hydrolase" evidence="3">
    <location>
        <begin position="16"/>
        <end position="145"/>
    </location>
</feature>
<evidence type="ECO:0000313" key="5">
    <source>
        <dbReference type="Proteomes" id="UP000018780"/>
    </source>
</evidence>
<dbReference type="CDD" id="cd04684">
    <property type="entry name" value="NUDIX_Hydrolase"/>
    <property type="match status" value="1"/>
</dbReference>
<reference evidence="4 5" key="1">
    <citation type="submission" date="2013-09" db="EMBL/GenBank/DDBJ databases">
        <authorList>
            <consortium name="DOE Joint Genome Institute"/>
            <person name="Klenk H.-P."/>
            <person name="Huntemann M."/>
            <person name="Han J."/>
            <person name="Chen A."/>
            <person name="Kyrpides N."/>
            <person name="Mavromatis K."/>
            <person name="Markowitz V."/>
            <person name="Palaniappan K."/>
            <person name="Ivanova N."/>
            <person name="Schaumberg A."/>
            <person name="Pati A."/>
            <person name="Liolios K."/>
            <person name="Nordberg H.P."/>
            <person name="Cantor M.N."/>
            <person name="Hua S.X."/>
            <person name="Woyke T."/>
        </authorList>
    </citation>
    <scope>NUCLEOTIDE SEQUENCE [LARGE SCALE GENOMIC DNA]</scope>
    <source>
        <strain evidence="4 5">DSM 14336</strain>
    </source>
</reference>
<dbReference type="OrthoDB" id="9816040at2"/>
<dbReference type="AlphaFoldDB" id="V9VXD8"/>
<evidence type="ECO:0000256" key="1">
    <source>
        <dbReference type="ARBA" id="ARBA00001946"/>
    </source>
</evidence>
<evidence type="ECO:0000259" key="3">
    <source>
        <dbReference type="PROSITE" id="PS51462"/>
    </source>
</evidence>
<proteinExistence type="predicted"/>
<dbReference type="PANTHER" id="PTHR43046">
    <property type="entry name" value="GDP-MANNOSE MANNOSYL HYDROLASE"/>
    <property type="match status" value="1"/>
</dbReference>
<dbReference type="STRING" id="999552.METH_19995"/>
<keyword evidence="5" id="KW-1185">Reference proteome</keyword>
<dbReference type="PANTHER" id="PTHR43046:SF2">
    <property type="entry name" value="8-OXO-DGTP DIPHOSPHATASE-RELATED"/>
    <property type="match status" value="1"/>
</dbReference>
<dbReference type="EMBL" id="CP006773">
    <property type="protein sequence ID" value="AHD02608.1"/>
    <property type="molecule type" value="Genomic_DNA"/>
</dbReference>
<dbReference type="PROSITE" id="PS51462">
    <property type="entry name" value="NUDIX"/>
    <property type="match status" value="1"/>
</dbReference>
<dbReference type="PROSITE" id="PS00893">
    <property type="entry name" value="NUDIX_BOX"/>
    <property type="match status" value="1"/>
</dbReference>
<accession>V9VXD8</accession>
<evidence type="ECO:0000313" key="4">
    <source>
        <dbReference type="EMBL" id="AHD02608.1"/>
    </source>
</evidence>
<dbReference type="PATRIC" id="fig|999552.6.peg.3959"/>
<dbReference type="HOGENOM" id="CLU_126593_1_0_5"/>
<dbReference type="SUPFAM" id="SSF55811">
    <property type="entry name" value="Nudix"/>
    <property type="match status" value="1"/>
</dbReference>
<dbReference type="RefSeq" id="WP_024092122.1">
    <property type="nucleotide sequence ID" value="NC_023135.1"/>
</dbReference>
<name>V9VXD8_9RHOB</name>
<dbReference type="Proteomes" id="UP000018780">
    <property type="component" value="Chromosome"/>
</dbReference>
<dbReference type="InterPro" id="IPR000086">
    <property type="entry name" value="NUDIX_hydrolase_dom"/>
</dbReference>
<gene>
    <name evidence="4" type="ORF">METH_19995</name>
</gene>
<sequence length="147" mass="16672">MIRRFGRTPENGQRYRMRPGAYALLPRNGKLLITCQFAPQPDLQLPGGGIDPGESPIPALHREVYEETGWKIAKPRKMGVFRRFAFMPEYGLWAEKICHIYIARPLRRIGPPAEDGHEALWIDPQEAAMRLGNAGDRHFAAQLAARL</sequence>
<organism evidence="4 5">
    <name type="scientific">Leisingera methylohalidivorans DSM 14336</name>
    <dbReference type="NCBI Taxonomy" id="999552"/>
    <lineage>
        <taxon>Bacteria</taxon>
        <taxon>Pseudomonadati</taxon>
        <taxon>Pseudomonadota</taxon>
        <taxon>Alphaproteobacteria</taxon>
        <taxon>Rhodobacterales</taxon>
        <taxon>Roseobacteraceae</taxon>
        <taxon>Leisingera</taxon>
    </lineage>
</organism>
<dbReference type="KEGG" id="lmd:METH_19995"/>
<evidence type="ECO:0000256" key="2">
    <source>
        <dbReference type="ARBA" id="ARBA00022801"/>
    </source>
</evidence>
<dbReference type="Pfam" id="PF00293">
    <property type="entry name" value="NUDIX"/>
    <property type="match status" value="1"/>
</dbReference>